<evidence type="ECO:0000313" key="4">
    <source>
        <dbReference type="Proteomes" id="UP001241092"/>
    </source>
</evidence>
<comment type="subcellular location">
    <subcellularLocation>
        <location evidence="2">Cytoplasm</location>
    </subcellularLocation>
</comment>
<dbReference type="GO" id="GO:0046166">
    <property type="term" value="P:glyceraldehyde-3-phosphate biosynthetic process"/>
    <property type="evidence" value="ECO:0007669"/>
    <property type="project" value="TreeGrafter"/>
</dbReference>
<organism evidence="3 4">
    <name type="scientific">Mycolicibacterium mageritense</name>
    <name type="common">Mycobacterium mageritense</name>
    <dbReference type="NCBI Taxonomy" id="53462"/>
    <lineage>
        <taxon>Bacteria</taxon>
        <taxon>Bacillati</taxon>
        <taxon>Actinomycetota</taxon>
        <taxon>Actinomycetes</taxon>
        <taxon>Mycobacteriales</taxon>
        <taxon>Mycobacteriaceae</taxon>
        <taxon>Mycolicibacterium</taxon>
    </lineage>
</organism>
<dbReference type="Gene3D" id="3.20.20.70">
    <property type="entry name" value="Aldolase class I"/>
    <property type="match status" value="1"/>
</dbReference>
<dbReference type="SUPFAM" id="SSF51351">
    <property type="entry name" value="Triosephosphate isomerase (TIM)"/>
    <property type="match status" value="1"/>
</dbReference>
<protein>
    <recommendedName>
        <fullName evidence="2">Triosephosphate isomerase</fullName>
        <ecNumber evidence="2">5.3.1.1</ecNumber>
    </recommendedName>
</protein>
<gene>
    <name evidence="3" type="primary">lerI</name>
    <name evidence="3" type="ORF">hbim_02098</name>
</gene>
<accession>A0AAI8XMT1</accession>
<proteinExistence type="inferred from homology"/>
<evidence type="ECO:0000256" key="2">
    <source>
        <dbReference type="RuleBase" id="RU363013"/>
    </source>
</evidence>
<keyword evidence="2" id="KW-0324">Glycolysis</keyword>
<dbReference type="PROSITE" id="PS51440">
    <property type="entry name" value="TIM_2"/>
    <property type="match status" value="1"/>
</dbReference>
<comment type="pathway">
    <text evidence="2">Carbohydrate degradation; glycolysis; D-glyceraldehyde 3-phosphate from glycerone phosphate: step 1/1.</text>
</comment>
<keyword evidence="2" id="KW-0312">Gluconeogenesis</keyword>
<dbReference type="Proteomes" id="UP001241092">
    <property type="component" value="Chromosome"/>
</dbReference>
<dbReference type="PANTHER" id="PTHR21139:SF2">
    <property type="entry name" value="TRIOSEPHOSPHATE ISOMERASE"/>
    <property type="match status" value="1"/>
</dbReference>
<dbReference type="EMBL" id="AP027452">
    <property type="protein sequence ID" value="BDY28167.1"/>
    <property type="molecule type" value="Genomic_DNA"/>
</dbReference>
<evidence type="ECO:0000256" key="1">
    <source>
        <dbReference type="ARBA" id="ARBA00023235"/>
    </source>
</evidence>
<dbReference type="GO" id="GO:0005829">
    <property type="term" value="C:cytosol"/>
    <property type="evidence" value="ECO:0007669"/>
    <property type="project" value="TreeGrafter"/>
</dbReference>
<dbReference type="GO" id="GO:0006096">
    <property type="term" value="P:glycolytic process"/>
    <property type="evidence" value="ECO:0007669"/>
    <property type="project" value="UniProtKB-KW"/>
</dbReference>
<sequence length="258" mass="27054">MPAAATIGISLKMYMGYEETARWCRRIADIAGEHPAVADGLTELFVLPSLPAIARCVDICAGSGVRVGAQNVFWEDAGAFTGEVSGAMLAEMGCSYVEVGHAERRRIFGESDDMIASKARAALRNGLTPVVCVGELERMAPEQAARLCISDVAAVLEAARAHVIPAPLIVAYEPQWAIGAAEPAPVEYIQEVCRAVRRWLSGQPAAQGSRIVYGGSAGPGLLSRLGGAVDGLFLGRRAHDPAAVVSILDEVSAAVRAS</sequence>
<comment type="subunit">
    <text evidence="2">Homodimer.</text>
</comment>
<dbReference type="GO" id="GO:0019563">
    <property type="term" value="P:glycerol catabolic process"/>
    <property type="evidence" value="ECO:0007669"/>
    <property type="project" value="TreeGrafter"/>
</dbReference>
<dbReference type="Pfam" id="PF00121">
    <property type="entry name" value="TIM"/>
    <property type="match status" value="1"/>
</dbReference>
<dbReference type="GO" id="GO:0006094">
    <property type="term" value="P:gluconeogenesis"/>
    <property type="evidence" value="ECO:0007669"/>
    <property type="project" value="UniProtKB-KW"/>
</dbReference>
<dbReference type="AlphaFoldDB" id="A0AAI8XMT1"/>
<keyword evidence="1 2" id="KW-0413">Isomerase</keyword>
<reference evidence="3" key="1">
    <citation type="submission" date="2023-03" db="EMBL/GenBank/DDBJ databases">
        <title>Draft genome sequence of a Mycolicibacterium mageritense strain H4_3_1 isolated from a hybrid biological-inorganic system reactor.</title>
        <authorList>
            <person name="Feng X."/>
            <person name="Kazama D."/>
            <person name="Sato K."/>
            <person name="Kobayashi H."/>
        </authorList>
    </citation>
    <scope>NUCLEOTIDE SEQUENCE</scope>
    <source>
        <strain evidence="3">H4_3_1</strain>
    </source>
</reference>
<dbReference type="InterPro" id="IPR000652">
    <property type="entry name" value="Triosephosphate_isomerase"/>
</dbReference>
<dbReference type="CDD" id="cd00311">
    <property type="entry name" value="TIM"/>
    <property type="match status" value="1"/>
</dbReference>
<name>A0AAI8XMT1_MYCME</name>
<dbReference type="GO" id="GO:0004807">
    <property type="term" value="F:triose-phosphate isomerase activity"/>
    <property type="evidence" value="ECO:0007669"/>
    <property type="project" value="UniProtKB-EC"/>
</dbReference>
<comment type="similarity">
    <text evidence="2">Belongs to the triosephosphate isomerase family.</text>
</comment>
<dbReference type="RefSeq" id="WP_286214743.1">
    <property type="nucleotide sequence ID" value="NZ_AP027452.1"/>
</dbReference>
<dbReference type="InterPro" id="IPR035990">
    <property type="entry name" value="TIM_sf"/>
</dbReference>
<dbReference type="PANTHER" id="PTHR21139">
    <property type="entry name" value="TRIOSEPHOSPHATE ISOMERASE"/>
    <property type="match status" value="1"/>
</dbReference>
<dbReference type="EC" id="5.3.1.1" evidence="2"/>
<evidence type="ECO:0000313" key="3">
    <source>
        <dbReference type="EMBL" id="BDY28167.1"/>
    </source>
</evidence>
<keyword evidence="2" id="KW-0963">Cytoplasm</keyword>
<dbReference type="InterPro" id="IPR013785">
    <property type="entry name" value="Aldolase_TIM"/>
</dbReference>
<comment type="catalytic activity">
    <reaction evidence="2">
        <text>D-glyceraldehyde 3-phosphate = dihydroxyacetone phosphate</text>
        <dbReference type="Rhea" id="RHEA:18585"/>
        <dbReference type="ChEBI" id="CHEBI:57642"/>
        <dbReference type="ChEBI" id="CHEBI:59776"/>
        <dbReference type="EC" id="5.3.1.1"/>
    </reaction>
</comment>
<comment type="pathway">
    <text evidence="2">Carbohydrate biosynthesis; gluconeogenesis.</text>
</comment>